<feature type="transmembrane region" description="Helical" evidence="1">
    <location>
        <begin position="12"/>
        <end position="38"/>
    </location>
</feature>
<evidence type="ECO:0000313" key="2">
    <source>
        <dbReference type="EMBL" id="JAH94162.1"/>
    </source>
</evidence>
<name>A0A0E9WUR8_ANGAN</name>
<evidence type="ECO:0000256" key="1">
    <source>
        <dbReference type="SAM" id="Phobius"/>
    </source>
</evidence>
<reference evidence="2" key="2">
    <citation type="journal article" date="2015" name="Fish Shellfish Immunol.">
        <title>Early steps in the European eel (Anguilla anguilla)-Vibrio vulnificus interaction in the gills: Role of the RtxA13 toxin.</title>
        <authorList>
            <person name="Callol A."/>
            <person name="Pajuelo D."/>
            <person name="Ebbesson L."/>
            <person name="Teles M."/>
            <person name="MacKenzie S."/>
            <person name="Amaro C."/>
        </authorList>
    </citation>
    <scope>NUCLEOTIDE SEQUENCE</scope>
</reference>
<dbReference type="AlphaFoldDB" id="A0A0E9WUR8"/>
<protein>
    <submittedName>
        <fullName evidence="2">Uncharacterized protein</fullName>
    </submittedName>
</protein>
<sequence>MSHSHSVPATLVMAFFLPYCDFVSSFELFFQVLAFLLLSQDSKFGSS</sequence>
<proteinExistence type="predicted"/>
<keyword evidence="1" id="KW-0472">Membrane</keyword>
<keyword evidence="1" id="KW-1133">Transmembrane helix</keyword>
<keyword evidence="1" id="KW-0812">Transmembrane</keyword>
<accession>A0A0E9WUR8</accession>
<reference evidence="2" key="1">
    <citation type="submission" date="2014-11" db="EMBL/GenBank/DDBJ databases">
        <authorList>
            <person name="Amaro Gonzalez C."/>
        </authorList>
    </citation>
    <scope>NUCLEOTIDE SEQUENCE</scope>
</reference>
<dbReference type="EMBL" id="GBXM01014415">
    <property type="protein sequence ID" value="JAH94162.1"/>
    <property type="molecule type" value="Transcribed_RNA"/>
</dbReference>
<organism evidence="2">
    <name type="scientific">Anguilla anguilla</name>
    <name type="common">European freshwater eel</name>
    <name type="synonym">Muraena anguilla</name>
    <dbReference type="NCBI Taxonomy" id="7936"/>
    <lineage>
        <taxon>Eukaryota</taxon>
        <taxon>Metazoa</taxon>
        <taxon>Chordata</taxon>
        <taxon>Craniata</taxon>
        <taxon>Vertebrata</taxon>
        <taxon>Euteleostomi</taxon>
        <taxon>Actinopterygii</taxon>
        <taxon>Neopterygii</taxon>
        <taxon>Teleostei</taxon>
        <taxon>Anguilliformes</taxon>
        <taxon>Anguillidae</taxon>
        <taxon>Anguilla</taxon>
    </lineage>
</organism>